<name>A0A0E0KY20_ORYPU</name>
<protein>
    <submittedName>
        <fullName evidence="2">Uncharacterized protein</fullName>
    </submittedName>
</protein>
<proteinExistence type="predicted"/>
<dbReference type="Proteomes" id="UP000026962">
    <property type="component" value="Chromosome 5"/>
</dbReference>
<organism evidence="2">
    <name type="scientific">Oryza punctata</name>
    <name type="common">Red rice</name>
    <dbReference type="NCBI Taxonomy" id="4537"/>
    <lineage>
        <taxon>Eukaryota</taxon>
        <taxon>Viridiplantae</taxon>
        <taxon>Streptophyta</taxon>
        <taxon>Embryophyta</taxon>
        <taxon>Tracheophyta</taxon>
        <taxon>Spermatophyta</taxon>
        <taxon>Magnoliopsida</taxon>
        <taxon>Liliopsida</taxon>
        <taxon>Poales</taxon>
        <taxon>Poaceae</taxon>
        <taxon>BOP clade</taxon>
        <taxon>Oryzoideae</taxon>
        <taxon>Oryzeae</taxon>
        <taxon>Oryzinae</taxon>
        <taxon>Oryza</taxon>
    </lineage>
</organism>
<dbReference type="eggNOG" id="KOG3682">
    <property type="taxonomic scope" value="Eukaryota"/>
</dbReference>
<dbReference type="HOGENOM" id="CLU_122608_1_0_1"/>
<dbReference type="OMA" id="WVVPEFI"/>
<dbReference type="AlphaFoldDB" id="A0A0E0KY20"/>
<reference evidence="2" key="1">
    <citation type="submission" date="2015-04" db="UniProtKB">
        <authorList>
            <consortium name="EnsemblPlants"/>
        </authorList>
    </citation>
    <scope>IDENTIFICATION</scope>
</reference>
<dbReference type="Gramene" id="OPUNC05G01810.1">
    <property type="protein sequence ID" value="OPUNC05G01810.1"/>
    <property type="gene ID" value="OPUNC05G01810"/>
</dbReference>
<sequence>MEAATALTTTTRTTTQYSCCFRLAHGCVVQRRRTAVAFGAATARWSGRRLRALPPELSEFLSPKLVPGSPADTGDVSSLIPIRRDLIVTECALMLFFYFVSNWVVPEFIMKGLQEPNKPEESEEVTSSPAATMSVAGDGQPEAKIRLKVKKTKKNKKAAMKV</sequence>
<reference evidence="2" key="2">
    <citation type="submission" date="2018-05" db="EMBL/GenBank/DDBJ databases">
        <title>OpunRS2 (Oryza punctata Reference Sequence Version 2).</title>
        <authorList>
            <person name="Zhang J."/>
            <person name="Kudrna D."/>
            <person name="Lee S."/>
            <person name="Talag J."/>
            <person name="Welchert J."/>
            <person name="Wing R.A."/>
        </authorList>
    </citation>
    <scope>NUCLEOTIDE SEQUENCE [LARGE SCALE GENOMIC DNA]</scope>
</reference>
<feature type="region of interest" description="Disordered" evidence="1">
    <location>
        <begin position="116"/>
        <end position="142"/>
    </location>
</feature>
<dbReference type="STRING" id="4537.A0A0E0KY20"/>
<evidence type="ECO:0000313" key="3">
    <source>
        <dbReference type="Proteomes" id="UP000026962"/>
    </source>
</evidence>
<evidence type="ECO:0000313" key="2">
    <source>
        <dbReference type="EnsemblPlants" id="OPUNC05G01810.1"/>
    </source>
</evidence>
<dbReference type="PANTHER" id="PTHR37196:SF2">
    <property type="entry name" value="TRANSMEMBRANE PROTEIN"/>
    <property type="match status" value="1"/>
</dbReference>
<dbReference type="PANTHER" id="PTHR37196">
    <property type="entry name" value="TRANSMEMBRANE PROTEIN"/>
    <property type="match status" value="1"/>
</dbReference>
<evidence type="ECO:0000256" key="1">
    <source>
        <dbReference type="SAM" id="MobiDB-lite"/>
    </source>
</evidence>
<dbReference type="EnsemblPlants" id="OPUNC05G01810.1">
    <property type="protein sequence ID" value="OPUNC05G01810.1"/>
    <property type="gene ID" value="OPUNC05G01810"/>
</dbReference>
<accession>A0A0E0KY20</accession>
<keyword evidence="3" id="KW-1185">Reference proteome</keyword>